<keyword evidence="8" id="KW-1278">Translocase</keyword>
<comment type="subcellular location">
    <subcellularLocation>
        <location evidence="1">Membrane</location>
        <topology evidence="1">Multi-pass membrane protein</topology>
    </subcellularLocation>
</comment>
<proteinExistence type="predicted"/>
<sequence length="260" mass="29120">MCGDGTNDCGALKAAHVGLALSNAEASIVAPFTSCDKSIIDVVALIKEGRCALMTSFVAFKFMVMYPIIQVVISATLYASMITMGNNQFLFDDMIVVLGLSMLMLKTEPSKVLTHHRPPNTLFDGSILYSLAGHIVIYLVFFFSVLYTMRMQSWYCSLPEAKAGQNHTKKYGCFKYEPPSNDGYTRVSFENTILWLFGHWEFVLVAIAFNIKDPFRQSVWTNNRSFVAYTSAISIALLFLTLENNNYILKLGSIFDVISR</sequence>
<dbReference type="InterPro" id="IPR036412">
    <property type="entry name" value="HAD-like_sf"/>
</dbReference>
<dbReference type="InterPro" id="IPR023214">
    <property type="entry name" value="HAD_sf"/>
</dbReference>
<dbReference type="PANTHER" id="PTHR45630">
    <property type="entry name" value="CATION-TRANSPORTING ATPASE-RELATED"/>
    <property type="match status" value="1"/>
</dbReference>
<evidence type="ECO:0000313" key="13">
    <source>
        <dbReference type="Proteomes" id="UP000243217"/>
    </source>
</evidence>
<dbReference type="GO" id="GO:0016020">
    <property type="term" value="C:membrane"/>
    <property type="evidence" value="ECO:0007669"/>
    <property type="project" value="UniProtKB-SubCell"/>
</dbReference>
<comment type="caution">
    <text evidence="12">The sequence shown here is derived from an EMBL/GenBank/DDBJ whole genome shotgun (WGS) entry which is preliminary data.</text>
</comment>
<evidence type="ECO:0000256" key="4">
    <source>
        <dbReference type="ARBA" id="ARBA00022723"/>
    </source>
</evidence>
<dbReference type="InterPro" id="IPR023298">
    <property type="entry name" value="ATPase_P-typ_TM_dom_sf"/>
</dbReference>
<dbReference type="GO" id="GO:0019829">
    <property type="term" value="F:ATPase-coupled monoatomic cation transmembrane transporter activity"/>
    <property type="evidence" value="ECO:0007669"/>
    <property type="project" value="TreeGrafter"/>
</dbReference>
<dbReference type="EMBL" id="JNBS01004850">
    <property type="protein sequence ID" value="OQR82027.1"/>
    <property type="molecule type" value="Genomic_DNA"/>
</dbReference>
<feature type="transmembrane region" description="Helical" evidence="11">
    <location>
        <begin position="127"/>
        <end position="147"/>
    </location>
</feature>
<keyword evidence="7" id="KW-0460">Magnesium</keyword>
<organism evidence="12 13">
    <name type="scientific">Thraustotheca clavata</name>
    <dbReference type="NCBI Taxonomy" id="74557"/>
    <lineage>
        <taxon>Eukaryota</taxon>
        <taxon>Sar</taxon>
        <taxon>Stramenopiles</taxon>
        <taxon>Oomycota</taxon>
        <taxon>Saprolegniomycetes</taxon>
        <taxon>Saprolegniales</taxon>
        <taxon>Achlyaceae</taxon>
        <taxon>Thraustotheca</taxon>
    </lineage>
</organism>
<keyword evidence="6" id="KW-0067">ATP-binding</keyword>
<feature type="transmembrane region" description="Helical" evidence="11">
    <location>
        <begin position="193"/>
        <end position="211"/>
    </location>
</feature>
<keyword evidence="4" id="KW-0479">Metal-binding</keyword>
<evidence type="ECO:0000256" key="8">
    <source>
        <dbReference type="ARBA" id="ARBA00022967"/>
    </source>
</evidence>
<dbReference type="InterPro" id="IPR006544">
    <property type="entry name" value="P-type_TPase_V"/>
</dbReference>
<evidence type="ECO:0000256" key="9">
    <source>
        <dbReference type="ARBA" id="ARBA00022989"/>
    </source>
</evidence>
<name>A0A1V9Y8H9_9STRA</name>
<evidence type="ECO:0000256" key="11">
    <source>
        <dbReference type="SAM" id="Phobius"/>
    </source>
</evidence>
<evidence type="ECO:0000256" key="3">
    <source>
        <dbReference type="ARBA" id="ARBA00022692"/>
    </source>
</evidence>
<feature type="non-terminal residue" evidence="12">
    <location>
        <position position="260"/>
    </location>
</feature>
<evidence type="ECO:0000256" key="2">
    <source>
        <dbReference type="ARBA" id="ARBA00022553"/>
    </source>
</evidence>
<dbReference type="SUPFAM" id="SSF81665">
    <property type="entry name" value="Calcium ATPase, transmembrane domain M"/>
    <property type="match status" value="1"/>
</dbReference>
<evidence type="ECO:0000256" key="6">
    <source>
        <dbReference type="ARBA" id="ARBA00022840"/>
    </source>
</evidence>
<dbReference type="GO" id="GO:0046872">
    <property type="term" value="F:metal ion binding"/>
    <property type="evidence" value="ECO:0007669"/>
    <property type="project" value="UniProtKB-KW"/>
</dbReference>
<dbReference type="OrthoDB" id="48943at2759"/>
<accession>A0A1V9Y8H9</accession>
<evidence type="ECO:0000256" key="10">
    <source>
        <dbReference type="ARBA" id="ARBA00023136"/>
    </source>
</evidence>
<keyword evidence="3 11" id="KW-0812">Transmembrane</keyword>
<feature type="transmembrane region" description="Helical" evidence="11">
    <location>
        <begin position="226"/>
        <end position="242"/>
    </location>
</feature>
<dbReference type="PROSITE" id="PS01229">
    <property type="entry name" value="COF_2"/>
    <property type="match status" value="1"/>
</dbReference>
<evidence type="ECO:0000256" key="1">
    <source>
        <dbReference type="ARBA" id="ARBA00004141"/>
    </source>
</evidence>
<reference evidence="12 13" key="1">
    <citation type="journal article" date="2014" name="Genome Biol. Evol.">
        <title>The secreted proteins of Achlya hypogyna and Thraustotheca clavata identify the ancestral oomycete secretome and reveal gene acquisitions by horizontal gene transfer.</title>
        <authorList>
            <person name="Misner I."/>
            <person name="Blouin N."/>
            <person name="Leonard G."/>
            <person name="Richards T.A."/>
            <person name="Lane C.E."/>
        </authorList>
    </citation>
    <scope>NUCLEOTIDE SEQUENCE [LARGE SCALE GENOMIC DNA]</scope>
    <source>
        <strain evidence="12 13">ATCC 34112</strain>
    </source>
</reference>
<feature type="transmembrane region" description="Helical" evidence="11">
    <location>
        <begin position="63"/>
        <end position="82"/>
    </location>
</feature>
<dbReference type="STRING" id="74557.A0A1V9Y8H9"/>
<keyword evidence="5" id="KW-0547">Nucleotide-binding</keyword>
<keyword evidence="13" id="KW-1185">Reference proteome</keyword>
<dbReference type="GO" id="GO:0005524">
    <property type="term" value="F:ATP binding"/>
    <property type="evidence" value="ECO:0007669"/>
    <property type="project" value="UniProtKB-KW"/>
</dbReference>
<dbReference type="Proteomes" id="UP000243217">
    <property type="component" value="Unassembled WGS sequence"/>
</dbReference>
<gene>
    <name evidence="12" type="ORF">THRCLA_11198</name>
</gene>
<dbReference type="AlphaFoldDB" id="A0A1V9Y8H9"/>
<dbReference type="GO" id="GO:0140358">
    <property type="term" value="F:P-type transmembrane transporter activity"/>
    <property type="evidence" value="ECO:0007669"/>
    <property type="project" value="InterPro"/>
</dbReference>
<keyword evidence="10 11" id="KW-0472">Membrane</keyword>
<dbReference type="SUPFAM" id="SSF56784">
    <property type="entry name" value="HAD-like"/>
    <property type="match status" value="1"/>
</dbReference>
<evidence type="ECO:0000313" key="12">
    <source>
        <dbReference type="EMBL" id="OQR82027.1"/>
    </source>
</evidence>
<keyword evidence="9 11" id="KW-1133">Transmembrane helix</keyword>
<evidence type="ECO:0000256" key="7">
    <source>
        <dbReference type="ARBA" id="ARBA00022842"/>
    </source>
</evidence>
<protein>
    <submittedName>
        <fullName evidence="12">P-type ATPase (P-ATPase) Superfamily</fullName>
    </submittedName>
</protein>
<dbReference type="Gene3D" id="3.40.50.1000">
    <property type="entry name" value="HAD superfamily/HAD-like"/>
    <property type="match status" value="1"/>
</dbReference>
<evidence type="ECO:0000256" key="5">
    <source>
        <dbReference type="ARBA" id="ARBA00022741"/>
    </source>
</evidence>
<keyword evidence="2" id="KW-0597">Phosphoprotein</keyword>
<dbReference type="PANTHER" id="PTHR45630:SF8">
    <property type="entry name" value="CATION-TRANSPORTING ATPASE"/>
    <property type="match status" value="1"/>
</dbReference>